<dbReference type="AlphaFoldDB" id="A0A168HAA2"/>
<proteinExistence type="predicted"/>
<evidence type="ECO:0000313" key="2">
    <source>
        <dbReference type="EMBL" id="OAA77511.1"/>
    </source>
</evidence>
<gene>
    <name evidence="2" type="ORF">LEL_04334</name>
</gene>
<name>A0A168HAA2_CORDF</name>
<protein>
    <submittedName>
        <fullName evidence="2">Uncharacterized protein</fullName>
    </submittedName>
</protein>
<accession>A0A168HAA2</accession>
<sequence>MGPLKDRSDLSCRYRVKSAKQWTRYVRAASILFALYISTGREVVVLTPHPPQRLNPTHTSYCQNIEEPRLTSYCDENEFKIIFAHPRTKAVKDYIYQYWPLDCVAEWTAQFPGARKAQRWENHVWDDVKRLEHQPGELQQRRKSILENLDYLYECRARLSADGSRWPDCDGRDATEETDKVGEEGGAKRKQEQSLLEEQKVKVLETRAREPRVRQSAKRQGRKEAQQRKEERKGTERQKKATDSTKAEGKKEATRKRMAEEKQKAEEKKREAKERYRELRNKAVKMWEAEQRRKAERAARETKRPKLEEKAKITKPNARAKTKAKVVNTAEET</sequence>
<evidence type="ECO:0000256" key="1">
    <source>
        <dbReference type="SAM" id="MobiDB-lite"/>
    </source>
</evidence>
<evidence type="ECO:0000313" key="3">
    <source>
        <dbReference type="Proteomes" id="UP000076881"/>
    </source>
</evidence>
<reference evidence="2 3" key="1">
    <citation type="journal article" date="2016" name="Genome Biol. Evol.">
        <title>Divergent and convergent evolution of fungal pathogenicity.</title>
        <authorList>
            <person name="Shang Y."/>
            <person name="Xiao G."/>
            <person name="Zheng P."/>
            <person name="Cen K."/>
            <person name="Zhan S."/>
            <person name="Wang C."/>
        </authorList>
    </citation>
    <scope>NUCLEOTIDE SEQUENCE [LARGE SCALE GENOMIC DNA]</scope>
    <source>
        <strain evidence="2 3">RCEF 1005</strain>
    </source>
</reference>
<organism evidence="2 3">
    <name type="scientific">Akanthomyces lecanii RCEF 1005</name>
    <dbReference type="NCBI Taxonomy" id="1081108"/>
    <lineage>
        <taxon>Eukaryota</taxon>
        <taxon>Fungi</taxon>
        <taxon>Dikarya</taxon>
        <taxon>Ascomycota</taxon>
        <taxon>Pezizomycotina</taxon>
        <taxon>Sordariomycetes</taxon>
        <taxon>Hypocreomycetidae</taxon>
        <taxon>Hypocreales</taxon>
        <taxon>Cordycipitaceae</taxon>
        <taxon>Akanthomyces</taxon>
        <taxon>Cordyceps confragosa</taxon>
    </lineage>
</organism>
<comment type="caution">
    <text evidence="2">The sequence shown here is derived from an EMBL/GenBank/DDBJ whole genome shotgun (WGS) entry which is preliminary data.</text>
</comment>
<dbReference type="Proteomes" id="UP000076881">
    <property type="component" value="Unassembled WGS sequence"/>
</dbReference>
<keyword evidence="3" id="KW-1185">Reference proteome</keyword>
<feature type="compositionally biased region" description="Basic and acidic residues" evidence="1">
    <location>
        <begin position="162"/>
        <end position="213"/>
    </location>
</feature>
<feature type="region of interest" description="Disordered" evidence="1">
    <location>
        <begin position="289"/>
        <end position="333"/>
    </location>
</feature>
<dbReference type="EMBL" id="AZHF01000003">
    <property type="protein sequence ID" value="OAA77511.1"/>
    <property type="molecule type" value="Genomic_DNA"/>
</dbReference>
<feature type="region of interest" description="Disordered" evidence="1">
    <location>
        <begin position="162"/>
        <end position="274"/>
    </location>
</feature>
<dbReference type="STRING" id="1081108.A0A168HAA2"/>
<feature type="compositionally biased region" description="Basic and acidic residues" evidence="1">
    <location>
        <begin position="222"/>
        <end position="274"/>
    </location>
</feature>
<feature type="compositionally biased region" description="Basic and acidic residues" evidence="1">
    <location>
        <begin position="289"/>
        <end position="312"/>
    </location>
</feature>
<dbReference type="OrthoDB" id="4866720at2759"/>